<sequence length="661" mass="73486">MRSEPRLAHFAVLAALALTVLPLFLQLPPWVPLLFALQLGGRAWLAWQDRQLPHRVWLLLAMIVPVLLLWLSLRTLVGREGGVALLLLLTGFKAFETVTLRDWRVLLGLGFFLAATPLLFDQSLPSALWLLLSLFVLTWAMVLLAGVDSAASPRAAALALLYAMPLMLLLFVAMPRLPGPLWSMPTMDQRATSGLSDSLAPGSIGQMIPSREPAFTAQFRGRQPVREQLYWRVMVFDRFDGARWTAGSVPDSGAALASGAAGELSYSITATPFKGALPVLEHAVWAGEGVQQVAAQLLRRIDARNEARLRYDVRSVAQAAYPAALSAEQRDHYLQLPAANLRTRQQGEFFGRQFRDEAGRLVALRAWLQQQGLRYTLSPPLLQGDVVDDFLFSSRQGFCEHFASAFATLARAAGLPARIVVGFQGGEFNTGGQFWLVRSSDAHAWTEVWLQGHWQRVDPTALVAPSRVVSEVGELVPEAQAVVPVLGRRPPAWWRSAHAQWQRAGFVWQQWVVDYDARRQQSLFQRLGLGRVGVGSVMTVLLLGGVVLVLPLLLWLLWRRPPPRSYPVRGWQLLVLRLQQAGVAAQASDTPAQLRDKAKGLAPSLQQQLARLLADWQQWRYAEGATDADPRWRGWWWQVRHFRPPRLAASGFSASGKATMD</sequence>
<dbReference type="Proteomes" id="UP000662678">
    <property type="component" value="Unassembled WGS sequence"/>
</dbReference>
<dbReference type="Gene3D" id="3.10.620.30">
    <property type="match status" value="1"/>
</dbReference>
<evidence type="ECO:0000259" key="2">
    <source>
        <dbReference type="SMART" id="SM00460"/>
    </source>
</evidence>
<keyword evidence="4" id="KW-1185">Reference proteome</keyword>
<evidence type="ECO:0000313" key="3">
    <source>
        <dbReference type="EMBL" id="GHD77995.1"/>
    </source>
</evidence>
<feature type="transmembrane region" description="Helical" evidence="1">
    <location>
        <begin position="56"/>
        <end position="73"/>
    </location>
</feature>
<dbReference type="PANTHER" id="PTHR42736:SF1">
    <property type="entry name" value="PROTEIN-GLUTAMINE GAMMA-GLUTAMYLTRANSFERASE"/>
    <property type="match status" value="1"/>
</dbReference>
<evidence type="ECO:0000313" key="4">
    <source>
        <dbReference type="Proteomes" id="UP000662678"/>
    </source>
</evidence>
<accession>A0ABQ3HE41</accession>
<dbReference type="InterPro" id="IPR002931">
    <property type="entry name" value="Transglutaminase-like"/>
</dbReference>
<dbReference type="Pfam" id="PF01841">
    <property type="entry name" value="Transglut_core"/>
    <property type="match status" value="1"/>
</dbReference>
<evidence type="ECO:0000256" key="1">
    <source>
        <dbReference type="SAM" id="Phobius"/>
    </source>
</evidence>
<organism evidence="3 4">
    <name type="scientific">Vogesella fluminis</name>
    <dbReference type="NCBI Taxonomy" id="1069161"/>
    <lineage>
        <taxon>Bacteria</taxon>
        <taxon>Pseudomonadati</taxon>
        <taxon>Pseudomonadota</taxon>
        <taxon>Betaproteobacteria</taxon>
        <taxon>Neisseriales</taxon>
        <taxon>Chromobacteriaceae</taxon>
        <taxon>Vogesella</taxon>
    </lineage>
</organism>
<dbReference type="InterPro" id="IPR052901">
    <property type="entry name" value="Bact_TGase-like"/>
</dbReference>
<dbReference type="EMBL" id="BMYP01000022">
    <property type="protein sequence ID" value="GHD77995.1"/>
    <property type="molecule type" value="Genomic_DNA"/>
</dbReference>
<feature type="transmembrane region" description="Helical" evidence="1">
    <location>
        <begin position="127"/>
        <end position="147"/>
    </location>
</feature>
<proteinExistence type="predicted"/>
<keyword evidence="1" id="KW-0472">Membrane</keyword>
<comment type="caution">
    <text evidence="3">The sequence shown here is derived from an EMBL/GenBank/DDBJ whole genome shotgun (WGS) entry which is preliminary data.</text>
</comment>
<dbReference type="InterPro" id="IPR025403">
    <property type="entry name" value="TgpA-like_C"/>
</dbReference>
<protein>
    <submittedName>
        <fullName evidence="3">Transglutaminase</fullName>
    </submittedName>
</protein>
<feature type="transmembrane region" description="Helical" evidence="1">
    <location>
        <begin position="103"/>
        <end position="120"/>
    </location>
</feature>
<dbReference type="PANTHER" id="PTHR42736">
    <property type="entry name" value="PROTEIN-GLUTAMINE GAMMA-GLUTAMYLTRANSFERASE"/>
    <property type="match status" value="1"/>
</dbReference>
<keyword evidence="1" id="KW-0812">Transmembrane</keyword>
<feature type="domain" description="Transglutaminase-like" evidence="2">
    <location>
        <begin position="391"/>
        <end position="461"/>
    </location>
</feature>
<gene>
    <name evidence="3" type="ORF">GCM10011419_19470</name>
</gene>
<reference evidence="4" key="1">
    <citation type="journal article" date="2019" name="Int. J. Syst. Evol. Microbiol.">
        <title>The Global Catalogue of Microorganisms (GCM) 10K type strain sequencing project: providing services to taxonomists for standard genome sequencing and annotation.</title>
        <authorList>
            <consortium name="The Broad Institute Genomics Platform"/>
            <consortium name="The Broad Institute Genome Sequencing Center for Infectious Disease"/>
            <person name="Wu L."/>
            <person name="Ma J."/>
        </authorList>
    </citation>
    <scope>NUCLEOTIDE SEQUENCE [LARGE SCALE GENOMIC DNA]</scope>
    <source>
        <strain evidence="4">KCTC 23713</strain>
    </source>
</reference>
<dbReference type="SMART" id="SM00460">
    <property type="entry name" value="TGc"/>
    <property type="match status" value="1"/>
</dbReference>
<dbReference type="InterPro" id="IPR038765">
    <property type="entry name" value="Papain-like_cys_pep_sf"/>
</dbReference>
<dbReference type="RefSeq" id="WP_189353455.1">
    <property type="nucleotide sequence ID" value="NZ_BMYP01000022.1"/>
</dbReference>
<dbReference type="Pfam" id="PF13559">
    <property type="entry name" value="DUF4129"/>
    <property type="match status" value="1"/>
</dbReference>
<dbReference type="Pfam" id="PF11992">
    <property type="entry name" value="TgpA_N"/>
    <property type="match status" value="1"/>
</dbReference>
<keyword evidence="1" id="KW-1133">Transmembrane helix</keyword>
<dbReference type="InterPro" id="IPR021878">
    <property type="entry name" value="TgpA_N"/>
</dbReference>
<name>A0ABQ3HE41_9NEIS</name>
<feature type="transmembrane region" description="Helical" evidence="1">
    <location>
        <begin position="7"/>
        <end position="24"/>
    </location>
</feature>
<feature type="transmembrane region" description="Helical" evidence="1">
    <location>
        <begin position="528"/>
        <end position="558"/>
    </location>
</feature>
<dbReference type="SUPFAM" id="SSF54001">
    <property type="entry name" value="Cysteine proteinases"/>
    <property type="match status" value="1"/>
</dbReference>
<feature type="transmembrane region" description="Helical" evidence="1">
    <location>
        <begin position="153"/>
        <end position="174"/>
    </location>
</feature>